<feature type="transmembrane region" description="Helical" evidence="1">
    <location>
        <begin position="77"/>
        <end position="97"/>
    </location>
</feature>
<accession>A0A7I4EK44</accession>
<name>A0A7I4EK44_PHYPA</name>
<reference evidence="2" key="3">
    <citation type="submission" date="2020-12" db="UniProtKB">
        <authorList>
            <consortium name="EnsemblPlants"/>
        </authorList>
    </citation>
    <scope>IDENTIFICATION</scope>
</reference>
<dbReference type="GO" id="GO:0005886">
    <property type="term" value="C:plasma membrane"/>
    <property type="evidence" value="ECO:0000318"/>
    <property type="project" value="GO_Central"/>
</dbReference>
<proteinExistence type="predicted"/>
<feature type="transmembrane region" description="Helical" evidence="1">
    <location>
        <begin position="127"/>
        <end position="148"/>
    </location>
</feature>
<dbReference type="OMA" id="HRGRMSE"/>
<dbReference type="PANTHER" id="PTHR34989">
    <property type="entry name" value="PROTEIN HDED"/>
    <property type="match status" value="1"/>
</dbReference>
<evidence type="ECO:0000313" key="2">
    <source>
        <dbReference type="EnsemblPlants" id="Pp3c9_24180V3.3"/>
    </source>
</evidence>
<protein>
    <submittedName>
        <fullName evidence="2">Uncharacterized protein</fullName>
    </submittedName>
</protein>
<feature type="transmembrane region" description="Helical" evidence="1">
    <location>
        <begin position="104"/>
        <end position="121"/>
    </location>
</feature>
<dbReference type="EnsemblPlants" id="Pp3c9_24180V3.3">
    <property type="protein sequence ID" value="Pp3c9_24180V3.3"/>
    <property type="gene ID" value="Pp3c9_24180"/>
</dbReference>
<keyword evidence="1" id="KW-1133">Transmembrane helix</keyword>
<keyword evidence="1" id="KW-0812">Transmembrane</keyword>
<dbReference type="InParanoid" id="A0A7I4EK44"/>
<feature type="transmembrane region" description="Helical" evidence="1">
    <location>
        <begin position="46"/>
        <end position="65"/>
    </location>
</feature>
<evidence type="ECO:0000313" key="3">
    <source>
        <dbReference type="Proteomes" id="UP000006727"/>
    </source>
</evidence>
<dbReference type="Proteomes" id="UP000006727">
    <property type="component" value="Chromosome 9"/>
</dbReference>
<dbReference type="EMBL" id="ABEU02000009">
    <property type="status" value="NOT_ANNOTATED_CDS"/>
    <property type="molecule type" value="Genomic_DNA"/>
</dbReference>
<gene>
    <name evidence="2" type="primary">LOC112286245</name>
</gene>
<reference evidence="2 3" key="2">
    <citation type="journal article" date="2018" name="Plant J.">
        <title>The Physcomitrella patens chromosome-scale assembly reveals moss genome structure and evolution.</title>
        <authorList>
            <person name="Lang D."/>
            <person name="Ullrich K.K."/>
            <person name="Murat F."/>
            <person name="Fuchs J."/>
            <person name="Jenkins J."/>
            <person name="Haas F.B."/>
            <person name="Piednoel M."/>
            <person name="Gundlach H."/>
            <person name="Van Bel M."/>
            <person name="Meyberg R."/>
            <person name="Vives C."/>
            <person name="Morata J."/>
            <person name="Symeonidi A."/>
            <person name="Hiss M."/>
            <person name="Muchero W."/>
            <person name="Kamisugi Y."/>
            <person name="Saleh O."/>
            <person name="Blanc G."/>
            <person name="Decker E.L."/>
            <person name="van Gessel N."/>
            <person name="Grimwood J."/>
            <person name="Hayes R.D."/>
            <person name="Graham S.W."/>
            <person name="Gunter L.E."/>
            <person name="McDaniel S.F."/>
            <person name="Hoernstein S.N.W."/>
            <person name="Larsson A."/>
            <person name="Li F.W."/>
            <person name="Perroud P.F."/>
            <person name="Phillips J."/>
            <person name="Ranjan P."/>
            <person name="Rokshar D.S."/>
            <person name="Rothfels C.J."/>
            <person name="Schneider L."/>
            <person name="Shu S."/>
            <person name="Stevenson D.W."/>
            <person name="Thummler F."/>
            <person name="Tillich M."/>
            <person name="Villarreal Aguilar J.C."/>
            <person name="Widiez T."/>
            <person name="Wong G.K."/>
            <person name="Wymore A."/>
            <person name="Zhang Y."/>
            <person name="Zimmer A.D."/>
            <person name="Quatrano R.S."/>
            <person name="Mayer K.F.X."/>
            <person name="Goodstein D."/>
            <person name="Casacuberta J.M."/>
            <person name="Vandepoele K."/>
            <person name="Reski R."/>
            <person name="Cuming A.C."/>
            <person name="Tuskan G.A."/>
            <person name="Maumus F."/>
            <person name="Salse J."/>
            <person name="Schmutz J."/>
            <person name="Rensing S.A."/>
        </authorList>
    </citation>
    <scope>NUCLEOTIDE SEQUENCE [LARGE SCALE GENOMIC DNA]</scope>
    <source>
        <strain evidence="2 3">cv. Gransden 2004</strain>
    </source>
</reference>
<sequence length="240" mass="26291">MADGVRTQASDGSEVAIPDQRTHFINIPLHPLTGQVAEEHLERLSLYYTIYGVVFGIVGLVAILVPLFFKSLPLDQLIAWLLVVGGAATLLQFFLICGAPGTTSFLLLGALHLGVGIWMLFQRVPNSTMLVFIICAWFLIHGILKLLMACQVRSIATWPAVLTSGIVSVILAFVLFALSSWLFKESIKLLGIFIGGDLIFTAISLVLIAFMARLGTPSRFLDLLPDSKPFIRLNFCVFGR</sequence>
<dbReference type="PANTHER" id="PTHR34989:SF1">
    <property type="entry name" value="PROTEIN HDED"/>
    <property type="match status" value="1"/>
</dbReference>
<keyword evidence="3" id="KW-1185">Reference proteome</keyword>
<evidence type="ECO:0000256" key="1">
    <source>
        <dbReference type="SAM" id="Phobius"/>
    </source>
</evidence>
<keyword evidence="1" id="KW-0472">Membrane</keyword>
<reference evidence="2 3" key="1">
    <citation type="journal article" date="2008" name="Science">
        <title>The Physcomitrella genome reveals evolutionary insights into the conquest of land by plants.</title>
        <authorList>
            <person name="Rensing S."/>
            <person name="Lang D."/>
            <person name="Zimmer A."/>
            <person name="Terry A."/>
            <person name="Salamov A."/>
            <person name="Shapiro H."/>
            <person name="Nishiyama T."/>
            <person name="Perroud P.-F."/>
            <person name="Lindquist E."/>
            <person name="Kamisugi Y."/>
            <person name="Tanahashi T."/>
            <person name="Sakakibara K."/>
            <person name="Fujita T."/>
            <person name="Oishi K."/>
            <person name="Shin-I T."/>
            <person name="Kuroki Y."/>
            <person name="Toyoda A."/>
            <person name="Suzuki Y."/>
            <person name="Hashimoto A."/>
            <person name="Yamaguchi K."/>
            <person name="Sugano A."/>
            <person name="Kohara Y."/>
            <person name="Fujiyama A."/>
            <person name="Anterola A."/>
            <person name="Aoki S."/>
            <person name="Ashton N."/>
            <person name="Barbazuk W.B."/>
            <person name="Barker E."/>
            <person name="Bennetzen J."/>
            <person name="Bezanilla M."/>
            <person name="Blankenship R."/>
            <person name="Cho S.H."/>
            <person name="Dutcher S."/>
            <person name="Estelle M."/>
            <person name="Fawcett J.A."/>
            <person name="Gundlach H."/>
            <person name="Hanada K."/>
            <person name="Heyl A."/>
            <person name="Hicks K.A."/>
            <person name="Hugh J."/>
            <person name="Lohr M."/>
            <person name="Mayer K."/>
            <person name="Melkozernov A."/>
            <person name="Murata T."/>
            <person name="Nelson D."/>
            <person name="Pils B."/>
            <person name="Prigge M."/>
            <person name="Reiss B."/>
            <person name="Renner T."/>
            <person name="Rombauts S."/>
            <person name="Rushton P."/>
            <person name="Sanderfoot A."/>
            <person name="Schween G."/>
            <person name="Shiu S.-H."/>
            <person name="Stueber K."/>
            <person name="Theodoulou F.L."/>
            <person name="Tu H."/>
            <person name="Van de Peer Y."/>
            <person name="Verrier P.J."/>
            <person name="Waters E."/>
            <person name="Wood A."/>
            <person name="Yang L."/>
            <person name="Cove D."/>
            <person name="Cuming A."/>
            <person name="Hasebe M."/>
            <person name="Lucas S."/>
            <person name="Mishler D.B."/>
            <person name="Reski R."/>
            <person name="Grigoriev I."/>
            <person name="Quatrano R.S."/>
            <person name="Boore J.L."/>
        </authorList>
    </citation>
    <scope>NUCLEOTIDE SEQUENCE [LARGE SCALE GENOMIC DNA]</scope>
    <source>
        <strain evidence="2 3">cv. Gransden 2004</strain>
    </source>
</reference>
<dbReference type="AlphaFoldDB" id="A0A7I4EK44"/>
<feature type="transmembrane region" description="Helical" evidence="1">
    <location>
        <begin position="189"/>
        <end position="212"/>
    </location>
</feature>
<dbReference type="InterPro" id="IPR052712">
    <property type="entry name" value="Acid_resist_chaperone_HdeD"/>
</dbReference>
<organism evidence="2 3">
    <name type="scientific">Physcomitrium patens</name>
    <name type="common">Spreading-leaved earth moss</name>
    <name type="synonym">Physcomitrella patens</name>
    <dbReference type="NCBI Taxonomy" id="3218"/>
    <lineage>
        <taxon>Eukaryota</taxon>
        <taxon>Viridiplantae</taxon>
        <taxon>Streptophyta</taxon>
        <taxon>Embryophyta</taxon>
        <taxon>Bryophyta</taxon>
        <taxon>Bryophytina</taxon>
        <taxon>Bryopsida</taxon>
        <taxon>Funariidae</taxon>
        <taxon>Funariales</taxon>
        <taxon>Funariaceae</taxon>
        <taxon>Physcomitrium</taxon>
    </lineage>
</organism>
<feature type="transmembrane region" description="Helical" evidence="1">
    <location>
        <begin position="160"/>
        <end position="183"/>
    </location>
</feature>
<dbReference type="Gramene" id="Pp3c9_24180V3.3">
    <property type="protein sequence ID" value="Pp3c9_24180V3.3"/>
    <property type="gene ID" value="Pp3c9_24180"/>
</dbReference>